<feature type="region of interest" description="Disordered" evidence="1">
    <location>
        <begin position="168"/>
        <end position="192"/>
    </location>
</feature>
<keyword evidence="4" id="KW-1185">Reference proteome</keyword>
<dbReference type="KEGG" id="btab:109040944"/>
<gene>
    <name evidence="3" type="ORF">BEMITA_LOCUS12444</name>
</gene>
<sequence length="414" mass="45649">MLENYVLNLMSDVLCWSLQLSPLRWLHFETFWWWLCSPFDNHHEEVAPHAVRHKHHNYTSGTPNTISPSSLSIVSSPSSKSTAYSATGKSIASSSTGKSIASSSTVKSIASSSTGKSIATSASTISATSTNVVTPKDEWTESVELKPADRNSDRDPFGLTKTLGLLPSLPDYPRSLHEPKHQLPRKPTNRNTLLPVLARRHDAPALSMFPSLFDDFLVRSMMFDAIDDAVNRGMSEILDTNPGDLIGNSTGANGNSSVIRVSVNGTVNRVKRCHSHERSMFPDEGFHLPNAEDFVSTSMEDLPVARGDDVEPALHIRFFRIFSFPNTSQKSLTFRLGKGPRSELPEDFSLKDGELRIDESSTVTRLCIGGVSKGFWTGMGGIVVFLILCHVACFLLCLVVKKRMAERKQPVLNM</sequence>
<keyword evidence="2" id="KW-1133">Transmembrane helix</keyword>
<evidence type="ECO:0000313" key="4">
    <source>
        <dbReference type="Proteomes" id="UP001152759"/>
    </source>
</evidence>
<evidence type="ECO:0000313" key="3">
    <source>
        <dbReference type="EMBL" id="CAH0394107.1"/>
    </source>
</evidence>
<dbReference type="EMBL" id="OU963869">
    <property type="protein sequence ID" value="CAH0394107.1"/>
    <property type="molecule type" value="Genomic_DNA"/>
</dbReference>
<organism evidence="3 4">
    <name type="scientific">Bemisia tabaci</name>
    <name type="common">Sweetpotato whitefly</name>
    <name type="synonym">Aleurodes tabaci</name>
    <dbReference type="NCBI Taxonomy" id="7038"/>
    <lineage>
        <taxon>Eukaryota</taxon>
        <taxon>Metazoa</taxon>
        <taxon>Ecdysozoa</taxon>
        <taxon>Arthropoda</taxon>
        <taxon>Hexapoda</taxon>
        <taxon>Insecta</taxon>
        <taxon>Pterygota</taxon>
        <taxon>Neoptera</taxon>
        <taxon>Paraneoptera</taxon>
        <taxon>Hemiptera</taxon>
        <taxon>Sternorrhyncha</taxon>
        <taxon>Aleyrodoidea</taxon>
        <taxon>Aleyrodidae</taxon>
        <taxon>Aleyrodinae</taxon>
        <taxon>Bemisia</taxon>
    </lineage>
</organism>
<dbReference type="AlphaFoldDB" id="A0A9P0F8S2"/>
<keyword evidence="2" id="KW-0812">Transmembrane</keyword>
<evidence type="ECO:0000256" key="2">
    <source>
        <dbReference type="SAM" id="Phobius"/>
    </source>
</evidence>
<feature type="transmembrane region" description="Helical" evidence="2">
    <location>
        <begin position="375"/>
        <end position="400"/>
    </location>
</feature>
<dbReference type="Proteomes" id="UP001152759">
    <property type="component" value="Chromosome 8"/>
</dbReference>
<proteinExistence type="predicted"/>
<protein>
    <submittedName>
        <fullName evidence="3">Uncharacterized protein</fullName>
    </submittedName>
</protein>
<reference evidence="3" key="1">
    <citation type="submission" date="2021-12" db="EMBL/GenBank/DDBJ databases">
        <authorList>
            <person name="King R."/>
        </authorList>
    </citation>
    <scope>NUCLEOTIDE SEQUENCE</scope>
</reference>
<name>A0A9P0F8S2_BEMTA</name>
<accession>A0A9P0F8S2</accession>
<evidence type="ECO:0000256" key="1">
    <source>
        <dbReference type="SAM" id="MobiDB-lite"/>
    </source>
</evidence>
<keyword evidence="2" id="KW-0472">Membrane</keyword>